<name>A0A5B7G784_PORTR</name>
<keyword evidence="3" id="KW-1185">Reference proteome</keyword>
<dbReference type="Proteomes" id="UP000324222">
    <property type="component" value="Unassembled WGS sequence"/>
</dbReference>
<comment type="caution">
    <text evidence="2">The sequence shown here is derived from an EMBL/GenBank/DDBJ whole genome shotgun (WGS) entry which is preliminary data.</text>
</comment>
<dbReference type="AlphaFoldDB" id="A0A5B7G784"/>
<evidence type="ECO:0000313" key="3">
    <source>
        <dbReference type="Proteomes" id="UP000324222"/>
    </source>
</evidence>
<evidence type="ECO:0000256" key="1">
    <source>
        <dbReference type="SAM" id="MobiDB-lite"/>
    </source>
</evidence>
<sequence>MVIYPFIPSKQNVLPLKRNNLVAYHQNHHFPITTTTTTISINDRCRVTEAQNTIIFSQEETHTLVPLKCRRLHRLSHVILTSSRSSKHFHRNGSSQLHPSSSSSSYPSFSHTISLHTLPTPSPWAPSHHQRQETSTNIALLLASISVLHRPTFRN</sequence>
<feature type="compositionally biased region" description="Low complexity" evidence="1">
    <location>
        <begin position="94"/>
        <end position="105"/>
    </location>
</feature>
<proteinExistence type="predicted"/>
<evidence type="ECO:0000313" key="2">
    <source>
        <dbReference type="EMBL" id="MPC55811.1"/>
    </source>
</evidence>
<organism evidence="2 3">
    <name type="scientific">Portunus trituberculatus</name>
    <name type="common">Swimming crab</name>
    <name type="synonym">Neptunus trituberculatus</name>
    <dbReference type="NCBI Taxonomy" id="210409"/>
    <lineage>
        <taxon>Eukaryota</taxon>
        <taxon>Metazoa</taxon>
        <taxon>Ecdysozoa</taxon>
        <taxon>Arthropoda</taxon>
        <taxon>Crustacea</taxon>
        <taxon>Multicrustacea</taxon>
        <taxon>Malacostraca</taxon>
        <taxon>Eumalacostraca</taxon>
        <taxon>Eucarida</taxon>
        <taxon>Decapoda</taxon>
        <taxon>Pleocyemata</taxon>
        <taxon>Brachyura</taxon>
        <taxon>Eubrachyura</taxon>
        <taxon>Portunoidea</taxon>
        <taxon>Portunidae</taxon>
        <taxon>Portuninae</taxon>
        <taxon>Portunus</taxon>
    </lineage>
</organism>
<protein>
    <submittedName>
        <fullName evidence="2">Uncharacterized protein</fullName>
    </submittedName>
</protein>
<gene>
    <name evidence="2" type="ORF">E2C01_049756</name>
</gene>
<feature type="region of interest" description="Disordered" evidence="1">
    <location>
        <begin position="86"/>
        <end position="105"/>
    </location>
</feature>
<accession>A0A5B7G784</accession>
<reference evidence="2 3" key="1">
    <citation type="submission" date="2019-05" db="EMBL/GenBank/DDBJ databases">
        <title>Another draft genome of Portunus trituberculatus and its Hox gene families provides insights of decapod evolution.</title>
        <authorList>
            <person name="Jeong J.-H."/>
            <person name="Song I."/>
            <person name="Kim S."/>
            <person name="Choi T."/>
            <person name="Kim D."/>
            <person name="Ryu S."/>
            <person name="Kim W."/>
        </authorList>
    </citation>
    <scope>NUCLEOTIDE SEQUENCE [LARGE SCALE GENOMIC DNA]</scope>
    <source>
        <tissue evidence="2">Muscle</tissue>
    </source>
</reference>
<dbReference type="EMBL" id="VSRR010013456">
    <property type="protein sequence ID" value="MPC55811.1"/>
    <property type="molecule type" value="Genomic_DNA"/>
</dbReference>